<dbReference type="Proteomes" id="UP000297617">
    <property type="component" value="Unassembled WGS sequence"/>
</dbReference>
<gene>
    <name evidence="1" type="ORF">EHQ10_12805</name>
    <name evidence="2" type="ORF">EHQ43_18415</name>
</gene>
<dbReference type="Pfam" id="PF13489">
    <property type="entry name" value="Methyltransf_23"/>
    <property type="match status" value="1"/>
</dbReference>
<protein>
    <submittedName>
        <fullName evidence="2">Class I SAM-dependent methyltransferase</fullName>
    </submittedName>
</protein>
<comment type="caution">
    <text evidence="2">The sequence shown here is derived from an EMBL/GenBank/DDBJ whole genome shotgun (WGS) entry which is preliminary data.</text>
</comment>
<dbReference type="Gene3D" id="3.40.50.150">
    <property type="entry name" value="Vaccinia Virus protein VP39"/>
    <property type="match status" value="1"/>
</dbReference>
<dbReference type="RefSeq" id="WP_135754294.1">
    <property type="nucleotide sequence ID" value="NZ_RQFD01000015.1"/>
</dbReference>
<evidence type="ECO:0000313" key="4">
    <source>
        <dbReference type="Proteomes" id="UP000297641"/>
    </source>
</evidence>
<dbReference type="SUPFAM" id="SSF53335">
    <property type="entry name" value="S-adenosyl-L-methionine-dependent methyltransferases"/>
    <property type="match status" value="1"/>
</dbReference>
<sequence>MKESEIRPKELLKTYLDLVAKDAKKLDKNKFERIPCPGCGSNVTNLHLTKAEYQYDKCKTCGTVFCNPRPTNGMLDEFYSIGESSKYWSESFFPAVAEKRREVLFRPKAKKISDFLSNKGFSPNLICDVGSGYGIFLEELKQFYPNASLFGIEPSESMARISEERGITTLVAMAEHSNEWSGKFDLVISSEVIEHVYSPMDFLSSVRNLAKPGGYVLLTGLGYEGFDILTLQEKSNSIFPPHHINFMSVKGFEELFGRLGFSDIEVITPGELDVDIVISNEPNFEFTNVLKMRGESAIKEFQEFLKKYKLSSHVWVFARV</sequence>
<keyword evidence="2" id="KW-0489">Methyltransferase</keyword>
<keyword evidence="3" id="KW-1185">Reference proteome</keyword>
<dbReference type="PANTHER" id="PTHR43861:SF6">
    <property type="entry name" value="METHYLTRANSFERASE TYPE 11"/>
    <property type="match status" value="1"/>
</dbReference>
<proteinExistence type="predicted"/>
<reference evidence="3 4" key="2">
    <citation type="journal article" date="2019" name="PLoS Negl. Trop. Dis.">
        <title>Revisiting the worldwide diversity of Leptospira species in the environment.</title>
        <authorList>
            <person name="Vincent A.T."/>
            <person name="Schiettekatte O."/>
            <person name="Bourhy P."/>
            <person name="Veyrier F.J."/>
            <person name="Picardeau M."/>
        </authorList>
    </citation>
    <scope>NUCLEOTIDE SEQUENCE [LARGE SCALE GENOMIC DNA]</scope>
    <source>
        <strain evidence="2 4">201800273</strain>
        <strain evidence="3">201800295</strain>
    </source>
</reference>
<dbReference type="EMBL" id="RQFT01000015">
    <property type="protein sequence ID" value="TGL02333.1"/>
    <property type="molecule type" value="Genomic_DNA"/>
</dbReference>
<accession>A0A7I0HN81</accession>
<dbReference type="CDD" id="cd02440">
    <property type="entry name" value="AdoMet_MTases"/>
    <property type="match status" value="1"/>
</dbReference>
<dbReference type="InterPro" id="IPR029063">
    <property type="entry name" value="SAM-dependent_MTases_sf"/>
</dbReference>
<dbReference type="AlphaFoldDB" id="A0A7I0HN81"/>
<keyword evidence="2" id="KW-0808">Transferase</keyword>
<dbReference type="GO" id="GO:0032259">
    <property type="term" value="P:methylation"/>
    <property type="evidence" value="ECO:0007669"/>
    <property type="project" value="UniProtKB-KW"/>
</dbReference>
<name>A0A7I0HN81_9LEPT</name>
<evidence type="ECO:0000313" key="2">
    <source>
        <dbReference type="EMBL" id="TGL02333.1"/>
    </source>
</evidence>
<reference evidence="1" key="1">
    <citation type="submission" date="2018-10" db="EMBL/GenBank/DDBJ databases">
        <authorList>
            <person name="Vincent A.T."/>
            <person name="Schiettekatte O."/>
            <person name="Bourhy P."/>
            <person name="Veyrier F.J."/>
            <person name="Picardeau M."/>
        </authorList>
    </citation>
    <scope>NUCLEOTIDE SEQUENCE</scope>
    <source>
        <strain evidence="1">201800295</strain>
    </source>
</reference>
<dbReference type="EMBL" id="RQFD01000015">
    <property type="protein sequence ID" value="TGK48581.1"/>
    <property type="molecule type" value="Genomic_DNA"/>
</dbReference>
<dbReference type="PANTHER" id="PTHR43861">
    <property type="entry name" value="TRANS-ACONITATE 2-METHYLTRANSFERASE-RELATED"/>
    <property type="match status" value="1"/>
</dbReference>
<evidence type="ECO:0000313" key="1">
    <source>
        <dbReference type="EMBL" id="TGK48581.1"/>
    </source>
</evidence>
<dbReference type="Proteomes" id="UP000297641">
    <property type="component" value="Unassembled WGS sequence"/>
</dbReference>
<evidence type="ECO:0000313" key="3">
    <source>
        <dbReference type="Proteomes" id="UP000297617"/>
    </source>
</evidence>
<dbReference type="GO" id="GO:0008168">
    <property type="term" value="F:methyltransferase activity"/>
    <property type="evidence" value="ECO:0007669"/>
    <property type="project" value="UniProtKB-KW"/>
</dbReference>
<organism evidence="2 4">
    <name type="scientific">Leptospira bouyouniensis</name>
    <dbReference type="NCBI Taxonomy" id="2484911"/>
    <lineage>
        <taxon>Bacteria</taxon>
        <taxon>Pseudomonadati</taxon>
        <taxon>Spirochaetota</taxon>
        <taxon>Spirochaetia</taxon>
        <taxon>Leptospirales</taxon>
        <taxon>Leptospiraceae</taxon>
        <taxon>Leptospira</taxon>
    </lineage>
</organism>